<feature type="region of interest" description="Disordered" evidence="1">
    <location>
        <begin position="25"/>
        <end position="47"/>
    </location>
</feature>
<evidence type="ECO:0000313" key="4">
    <source>
        <dbReference type="Proteomes" id="UP000254927"/>
    </source>
</evidence>
<name>A0A378TVT4_NEIEL</name>
<dbReference type="RefSeq" id="WP_074894454.1">
    <property type="nucleotide sequence ID" value="NZ_CP031252.1"/>
</dbReference>
<feature type="chain" id="PRO_5016879733" description="Stress response protein" evidence="2">
    <location>
        <begin position="26"/>
        <end position="108"/>
    </location>
</feature>
<dbReference type="GeneID" id="93351390"/>
<reference evidence="3 4" key="1">
    <citation type="submission" date="2018-06" db="EMBL/GenBank/DDBJ databases">
        <authorList>
            <consortium name="Pathogen Informatics"/>
            <person name="Doyle S."/>
        </authorList>
    </citation>
    <scope>NUCLEOTIDE SEQUENCE [LARGE SCALE GENOMIC DNA]</scope>
    <source>
        <strain evidence="3 4">NCTC10660</strain>
    </source>
</reference>
<keyword evidence="2" id="KW-0732">Signal</keyword>
<dbReference type="AlphaFoldDB" id="A0A378TVT4"/>
<dbReference type="EMBL" id="UGQW01000002">
    <property type="protein sequence ID" value="STZ66911.1"/>
    <property type="molecule type" value="Genomic_DNA"/>
</dbReference>
<evidence type="ECO:0008006" key="5">
    <source>
        <dbReference type="Google" id="ProtNLM"/>
    </source>
</evidence>
<gene>
    <name evidence="3" type="ORF">NCTC10660_00377</name>
</gene>
<feature type="compositionally biased region" description="Basic residues" evidence="1">
    <location>
        <begin position="30"/>
        <end position="47"/>
    </location>
</feature>
<dbReference type="Proteomes" id="UP000254927">
    <property type="component" value="Unassembled WGS sequence"/>
</dbReference>
<protein>
    <recommendedName>
        <fullName evidence="5">Stress response protein</fullName>
    </recommendedName>
</protein>
<evidence type="ECO:0000256" key="2">
    <source>
        <dbReference type="SAM" id="SignalP"/>
    </source>
</evidence>
<proteinExistence type="predicted"/>
<sequence length="108" mass="12275">MFASKPLFSALALVLALGVSVPAAAEPPHGRHAGKAHKAEKPKKLHPACKKYLDRRAKWYRLKGDKAELRENAKAKQAFRELPYRDQAEQCRAAYDAFDDFDHGKFRR</sequence>
<accession>A0A378TVT4</accession>
<feature type="signal peptide" evidence="2">
    <location>
        <begin position="1"/>
        <end position="25"/>
    </location>
</feature>
<evidence type="ECO:0000256" key="1">
    <source>
        <dbReference type="SAM" id="MobiDB-lite"/>
    </source>
</evidence>
<evidence type="ECO:0000313" key="3">
    <source>
        <dbReference type="EMBL" id="STZ66911.1"/>
    </source>
</evidence>
<organism evidence="3 4">
    <name type="scientific">Neisseria elongata</name>
    <dbReference type="NCBI Taxonomy" id="495"/>
    <lineage>
        <taxon>Bacteria</taxon>
        <taxon>Pseudomonadati</taxon>
        <taxon>Pseudomonadota</taxon>
        <taxon>Betaproteobacteria</taxon>
        <taxon>Neisseriales</taxon>
        <taxon>Neisseriaceae</taxon>
        <taxon>Neisseria</taxon>
    </lineage>
</organism>